<name>A0AA86JJK1_9CLOT</name>
<proteinExistence type="predicted"/>
<dbReference type="EMBL" id="CAKJVE010000004">
    <property type="protein sequence ID" value="CAG9710899.1"/>
    <property type="molecule type" value="Genomic_DNA"/>
</dbReference>
<accession>A0AA86JJK1</accession>
<reference evidence="1" key="1">
    <citation type="submission" date="2021-10" db="EMBL/GenBank/DDBJ databases">
        <authorList>
            <person name="Mesa V."/>
        </authorList>
    </citation>
    <scope>NUCLEOTIDE SEQUENCE</scope>
    <source>
        <strain evidence="1">CC3_PB</strain>
    </source>
</reference>
<comment type="caution">
    <text evidence="1">The sequence shown here is derived from an EMBL/GenBank/DDBJ whole genome shotgun (WGS) entry which is preliminary data.</text>
</comment>
<protein>
    <submittedName>
        <fullName evidence="1">Uncharacterized protein</fullName>
    </submittedName>
</protein>
<organism evidence="1 2">
    <name type="scientific">Clostridium neonatale</name>
    <dbReference type="NCBI Taxonomy" id="137838"/>
    <lineage>
        <taxon>Bacteria</taxon>
        <taxon>Bacillati</taxon>
        <taxon>Bacillota</taxon>
        <taxon>Clostridia</taxon>
        <taxon>Eubacteriales</taxon>
        <taxon>Clostridiaceae</taxon>
        <taxon>Clostridium</taxon>
    </lineage>
</organism>
<sequence length="51" mass="6030">MGISYVYINDEYCFNNKQSKYTMKIDYLYKSIRGLEDIANKVIRGEAEVKN</sequence>
<evidence type="ECO:0000313" key="2">
    <source>
        <dbReference type="Proteomes" id="UP000789738"/>
    </source>
</evidence>
<evidence type="ECO:0000313" key="1">
    <source>
        <dbReference type="EMBL" id="CAG9710899.1"/>
    </source>
</evidence>
<dbReference type="Proteomes" id="UP000789738">
    <property type="component" value="Unassembled WGS sequence"/>
</dbReference>
<gene>
    <name evidence="1" type="ORF">CNEO_44978</name>
</gene>
<dbReference type="AlphaFoldDB" id="A0AA86JJK1"/>